<dbReference type="CDD" id="cd06342">
    <property type="entry name" value="PBP1_ABC_LIVBP-like"/>
    <property type="match status" value="1"/>
</dbReference>
<dbReference type="PANTHER" id="PTHR47151:SF2">
    <property type="entry name" value="AMINO ACID BINDING PROTEIN"/>
    <property type="match status" value="1"/>
</dbReference>
<evidence type="ECO:0000256" key="3">
    <source>
        <dbReference type="SAM" id="Phobius"/>
    </source>
</evidence>
<feature type="transmembrane region" description="Helical" evidence="3">
    <location>
        <begin position="12"/>
        <end position="32"/>
    </location>
</feature>
<dbReference type="InterPro" id="IPR028082">
    <property type="entry name" value="Peripla_BP_I"/>
</dbReference>
<reference evidence="5 6" key="1">
    <citation type="submission" date="2020-08" db="EMBL/GenBank/DDBJ databases">
        <title>Sequencing the genomes of 1000 actinobacteria strains.</title>
        <authorList>
            <person name="Klenk H.-P."/>
        </authorList>
    </citation>
    <scope>NUCLEOTIDE SEQUENCE [LARGE SCALE GENOMIC DNA]</scope>
    <source>
        <strain evidence="5 6">DSM 45362</strain>
    </source>
</reference>
<keyword evidence="2" id="KW-0732">Signal</keyword>
<dbReference type="PANTHER" id="PTHR47151">
    <property type="entry name" value="LEU/ILE/VAL-BINDING ABC TRANSPORTER SUBUNIT"/>
    <property type="match status" value="1"/>
</dbReference>
<protein>
    <submittedName>
        <fullName evidence="5">Branched-chain amino acid transport system substrate-binding protein</fullName>
    </submittedName>
</protein>
<evidence type="ECO:0000313" key="6">
    <source>
        <dbReference type="Proteomes" id="UP000587527"/>
    </source>
</evidence>
<keyword evidence="3" id="KW-1133">Transmembrane helix</keyword>
<keyword evidence="6" id="KW-1185">Reference proteome</keyword>
<gene>
    <name evidence="5" type="ORF">F4553_002519</name>
</gene>
<feature type="domain" description="Leucine-binding protein" evidence="4">
    <location>
        <begin position="51"/>
        <end position="367"/>
    </location>
</feature>
<dbReference type="AlphaFoldDB" id="A0A841BQP7"/>
<comment type="caution">
    <text evidence="5">The sequence shown here is derived from an EMBL/GenBank/DDBJ whole genome shotgun (WGS) entry which is preliminary data.</text>
</comment>
<dbReference type="EMBL" id="JACHMN010000002">
    <property type="protein sequence ID" value="MBB5869140.1"/>
    <property type="molecule type" value="Genomic_DNA"/>
</dbReference>
<evidence type="ECO:0000256" key="2">
    <source>
        <dbReference type="ARBA" id="ARBA00022729"/>
    </source>
</evidence>
<name>A0A841BQP7_9ACTN</name>
<sequence length="397" mass="40339">MFTINSGHRAGKLLRAVGGTAVAALFITGLAGCNSDSGSDDAAGGGNCGFEIAFFGALTGSAAGLGVNIEQGAELAVDQYNTKNGKDCVTLKKFDSQGSPDVAPGLARQLVTDKKILGIVGPAFSGESEAANPIFQEAGIPLITPSATRTSLATKGWKVFHRAVANDDAQGPAAAGYIKNSLKAEKVFVGDDQSAYGAGLADIVKAKLGGLVVASDKTAADGKQTDFSATVQKVVSSGSTAFFYGGYYQNAGLLRKQLTAAGWTGTLVAGDGVNDPGFAKAAGNAAAAGSIVTCPCAPAAKAGGTFVADYKAKWNVDPGTYSDVAFDAANILMQGIGAGNTTPQKLNDYLTGVDYAGIANTYKFTSTGELDPAQIKVWAFKFDANGTAQPDQEAPKI</sequence>
<proteinExistence type="inferred from homology"/>
<comment type="similarity">
    <text evidence="1">Belongs to the leucine-binding protein family.</text>
</comment>
<dbReference type="InterPro" id="IPR028081">
    <property type="entry name" value="Leu-bd"/>
</dbReference>
<dbReference type="RefSeq" id="WP_184835567.1">
    <property type="nucleotide sequence ID" value="NZ_JACHMN010000002.1"/>
</dbReference>
<evidence type="ECO:0000256" key="1">
    <source>
        <dbReference type="ARBA" id="ARBA00010062"/>
    </source>
</evidence>
<dbReference type="SUPFAM" id="SSF53822">
    <property type="entry name" value="Periplasmic binding protein-like I"/>
    <property type="match status" value="1"/>
</dbReference>
<keyword evidence="3" id="KW-0472">Membrane</keyword>
<evidence type="ECO:0000259" key="4">
    <source>
        <dbReference type="Pfam" id="PF13458"/>
    </source>
</evidence>
<evidence type="ECO:0000313" key="5">
    <source>
        <dbReference type="EMBL" id="MBB5869140.1"/>
    </source>
</evidence>
<organism evidence="5 6">
    <name type="scientific">Allocatelliglobosispora scoriae</name>
    <dbReference type="NCBI Taxonomy" id="643052"/>
    <lineage>
        <taxon>Bacteria</taxon>
        <taxon>Bacillati</taxon>
        <taxon>Actinomycetota</taxon>
        <taxon>Actinomycetes</taxon>
        <taxon>Micromonosporales</taxon>
        <taxon>Micromonosporaceae</taxon>
        <taxon>Allocatelliglobosispora</taxon>
    </lineage>
</organism>
<accession>A0A841BQP7</accession>
<dbReference type="Pfam" id="PF13458">
    <property type="entry name" value="Peripla_BP_6"/>
    <property type="match status" value="1"/>
</dbReference>
<dbReference type="Proteomes" id="UP000587527">
    <property type="component" value="Unassembled WGS sequence"/>
</dbReference>
<dbReference type="Gene3D" id="3.40.50.2300">
    <property type="match status" value="2"/>
</dbReference>
<keyword evidence="3" id="KW-0812">Transmembrane</keyword>